<reference evidence="4" key="1">
    <citation type="journal article" date="2019" name="Int. J. Syst. Evol. Microbiol.">
        <title>The Global Catalogue of Microorganisms (GCM) 10K type strain sequencing project: providing services to taxonomists for standard genome sequencing and annotation.</title>
        <authorList>
            <consortium name="The Broad Institute Genomics Platform"/>
            <consortium name="The Broad Institute Genome Sequencing Center for Infectious Disease"/>
            <person name="Wu L."/>
            <person name="Ma J."/>
        </authorList>
    </citation>
    <scope>NUCLEOTIDE SEQUENCE [LARGE SCALE GENOMIC DNA]</scope>
    <source>
        <strain evidence="4">JCM 16902</strain>
    </source>
</reference>
<dbReference type="CDD" id="cd03784">
    <property type="entry name" value="GT1_Gtf-like"/>
    <property type="match status" value="1"/>
</dbReference>
<feature type="domain" description="Glycosyltransferase family 28 N-terminal" evidence="1">
    <location>
        <begin position="3"/>
        <end position="64"/>
    </location>
</feature>
<organism evidence="3 4">
    <name type="scientific">Kineosporia mesophila</name>
    <dbReference type="NCBI Taxonomy" id="566012"/>
    <lineage>
        <taxon>Bacteria</taxon>
        <taxon>Bacillati</taxon>
        <taxon>Actinomycetota</taxon>
        <taxon>Actinomycetes</taxon>
        <taxon>Kineosporiales</taxon>
        <taxon>Kineosporiaceae</taxon>
        <taxon>Kineosporia</taxon>
    </lineage>
</organism>
<name>A0ABP7ABW0_9ACTN</name>
<dbReference type="Gene3D" id="3.40.50.2000">
    <property type="entry name" value="Glycogen Phosphorylase B"/>
    <property type="match status" value="2"/>
</dbReference>
<dbReference type="Pfam" id="PF03033">
    <property type="entry name" value="Glyco_transf_28"/>
    <property type="match status" value="1"/>
</dbReference>
<keyword evidence="4" id="KW-1185">Reference proteome</keyword>
<dbReference type="InterPro" id="IPR002213">
    <property type="entry name" value="UDP_glucos_trans"/>
</dbReference>
<dbReference type="SUPFAM" id="SSF53756">
    <property type="entry name" value="UDP-Glycosyltransferase/glycogen phosphorylase"/>
    <property type="match status" value="1"/>
</dbReference>
<evidence type="ECO:0000259" key="2">
    <source>
        <dbReference type="Pfam" id="PF06722"/>
    </source>
</evidence>
<evidence type="ECO:0000313" key="3">
    <source>
        <dbReference type="EMBL" id="GAA3629131.1"/>
    </source>
</evidence>
<dbReference type="InterPro" id="IPR050426">
    <property type="entry name" value="Glycosyltransferase_28"/>
</dbReference>
<dbReference type="EMBL" id="BAAAZO010000010">
    <property type="protein sequence ID" value="GAA3629131.1"/>
    <property type="molecule type" value="Genomic_DNA"/>
</dbReference>
<dbReference type="InterPro" id="IPR010610">
    <property type="entry name" value="EryCIII-like_C"/>
</dbReference>
<accession>A0ABP7ABW0</accession>
<evidence type="ECO:0000259" key="1">
    <source>
        <dbReference type="Pfam" id="PF03033"/>
    </source>
</evidence>
<proteinExistence type="predicted"/>
<dbReference type="Proteomes" id="UP001501074">
    <property type="component" value="Unassembled WGS sequence"/>
</dbReference>
<dbReference type="Pfam" id="PF06722">
    <property type="entry name" value="EryCIII-like_C"/>
    <property type="match status" value="1"/>
</dbReference>
<dbReference type="RefSeq" id="WP_231484431.1">
    <property type="nucleotide sequence ID" value="NZ_BAAAZO010000010.1"/>
</dbReference>
<dbReference type="PANTHER" id="PTHR48050">
    <property type="entry name" value="STEROL 3-BETA-GLUCOSYLTRANSFERASE"/>
    <property type="match status" value="1"/>
</dbReference>
<protein>
    <submittedName>
        <fullName evidence="3">Glycosyltransferase</fullName>
    </submittedName>
</protein>
<feature type="domain" description="Erythromycin biosynthesis protein CIII-like C-terminal" evidence="2">
    <location>
        <begin position="283"/>
        <end position="372"/>
    </location>
</feature>
<comment type="caution">
    <text evidence="3">The sequence shown here is derived from an EMBL/GenBank/DDBJ whole genome shotgun (WGS) entry which is preliminary data.</text>
</comment>
<dbReference type="InterPro" id="IPR004276">
    <property type="entry name" value="GlycoTrans_28_N"/>
</dbReference>
<sequence>MRVLIVTTGSRGDVAPYLGLGRHLADHGHQVAIAAHDTFEEMVRETNLEWRRIPGDPNALIAGSLQRQVPGKPLPTMSDFLDGVADGIVDAAGQGTDVMVTCLGQAPVSLLVADALGVPSLGAYLIPSIPTDQFALPRATWSGAGHRADGRRMMSGARRHYIDVLPRLARRLGLASSAVDGIWERWLGDNGWPICLGYSPSVVPRPSDWPSNVEVTGYWWPPVPADWAPDPVLVEFLEAGPEPVFVGFGSMVVDDGDRLGPLVAEAVSTAGVRAVVQAGWAGLAVAGDNILSIGSVPHEWLLPRTCAAVHHAGAGTTGAVLRAGVPAVPVPVTADQPYWAQLVHELGSATAPMPYGQLTSQGLARAITEALSLDHARVDELARSVKADDGAGQVLSRINALVQDGPY</sequence>
<dbReference type="PANTHER" id="PTHR48050:SF13">
    <property type="entry name" value="STEROL 3-BETA-GLUCOSYLTRANSFERASE UGT80A2"/>
    <property type="match status" value="1"/>
</dbReference>
<evidence type="ECO:0000313" key="4">
    <source>
        <dbReference type="Proteomes" id="UP001501074"/>
    </source>
</evidence>
<gene>
    <name evidence="3" type="ORF">GCM10022223_53350</name>
</gene>